<comment type="caution">
    <text evidence="1">The sequence shown here is derived from an EMBL/GenBank/DDBJ whole genome shotgun (WGS) entry which is preliminary data.</text>
</comment>
<gene>
    <name evidence="1" type="ORF">EV193_103412</name>
</gene>
<dbReference type="RefSeq" id="WP_130344049.1">
    <property type="nucleotide sequence ID" value="NZ_SGWQ01000003.1"/>
</dbReference>
<proteinExistence type="predicted"/>
<evidence type="ECO:0000313" key="2">
    <source>
        <dbReference type="Proteomes" id="UP000294257"/>
    </source>
</evidence>
<dbReference type="OrthoDB" id="3431675at2"/>
<reference evidence="1 2" key="1">
    <citation type="submission" date="2019-02" db="EMBL/GenBank/DDBJ databases">
        <title>Genomic Encyclopedia of Type Strains, Phase IV (KMG-IV): sequencing the most valuable type-strain genomes for metagenomic binning, comparative biology and taxonomic classification.</title>
        <authorList>
            <person name="Goeker M."/>
        </authorList>
    </citation>
    <scope>NUCLEOTIDE SEQUENCE [LARGE SCALE GENOMIC DNA]</scope>
    <source>
        <strain evidence="1 2">DSM 101727</strain>
    </source>
</reference>
<organism evidence="1 2">
    <name type="scientific">Herbihabitans rhizosphaerae</name>
    <dbReference type="NCBI Taxonomy" id="1872711"/>
    <lineage>
        <taxon>Bacteria</taxon>
        <taxon>Bacillati</taxon>
        <taxon>Actinomycetota</taxon>
        <taxon>Actinomycetes</taxon>
        <taxon>Pseudonocardiales</taxon>
        <taxon>Pseudonocardiaceae</taxon>
        <taxon>Herbihabitans</taxon>
    </lineage>
</organism>
<accession>A0A4Q7KWF5</accession>
<name>A0A4Q7KWF5_9PSEU</name>
<protein>
    <submittedName>
        <fullName evidence="1">Uncharacterized protein</fullName>
    </submittedName>
</protein>
<dbReference type="AlphaFoldDB" id="A0A4Q7KWF5"/>
<evidence type="ECO:0000313" key="1">
    <source>
        <dbReference type="EMBL" id="RZS41094.1"/>
    </source>
</evidence>
<keyword evidence="2" id="KW-1185">Reference proteome</keyword>
<dbReference type="Proteomes" id="UP000294257">
    <property type="component" value="Unassembled WGS sequence"/>
</dbReference>
<sequence>MRLDQIAGQDCGKKDCPAVFVTDRDTIAVQGNTLDRATPANEAVVEIPTAVLKEAVRALGW</sequence>
<dbReference type="EMBL" id="SGWQ01000003">
    <property type="protein sequence ID" value="RZS41094.1"/>
    <property type="molecule type" value="Genomic_DNA"/>
</dbReference>